<dbReference type="PANTHER" id="PTHR45906">
    <property type="entry name" value="ALPHA-N-ACETYL-NEURAMINYL-2,3-BETA-GALACTOSYL-1, 3-N-ACETYL-GALACTOSAMINIDE ALPHA-2,6-SIALYLTRANSFERASE-LIKE"/>
    <property type="match status" value="1"/>
</dbReference>
<dbReference type="GO" id="GO:0001574">
    <property type="term" value="P:ganglioside biosynthetic process"/>
    <property type="evidence" value="ECO:0007669"/>
    <property type="project" value="TreeGrafter"/>
</dbReference>
<evidence type="ECO:0000256" key="22">
    <source>
        <dbReference type="ARBA" id="ARBA00077208"/>
    </source>
</evidence>
<evidence type="ECO:0000256" key="7">
    <source>
        <dbReference type="ARBA" id="ARBA00022981"/>
    </source>
</evidence>
<dbReference type="InterPro" id="IPR038578">
    <property type="entry name" value="GT29-like_sf"/>
</dbReference>
<evidence type="ECO:0000256" key="15">
    <source>
        <dbReference type="ARBA" id="ARBA00050681"/>
    </source>
</evidence>
<evidence type="ECO:0000256" key="21">
    <source>
        <dbReference type="ARBA" id="ARBA00074915"/>
    </source>
</evidence>
<dbReference type="GO" id="GO:0009311">
    <property type="term" value="P:oligosaccharide metabolic process"/>
    <property type="evidence" value="ECO:0007669"/>
    <property type="project" value="TreeGrafter"/>
</dbReference>
<comment type="catalytic activity">
    <reaction evidence="19">
        <text>a ganglioside GD1a (d18:1(4E)) + CMP-N-acetyl-beta-neuraminate = a ganglioside GT1aalpha (d18:1(4E)) + CMP + H(+)</text>
        <dbReference type="Rhea" id="RHEA:41972"/>
        <dbReference type="ChEBI" id="CHEBI:15378"/>
        <dbReference type="ChEBI" id="CHEBI:57812"/>
        <dbReference type="ChEBI" id="CHEBI:60377"/>
        <dbReference type="ChEBI" id="CHEBI:78445"/>
        <dbReference type="ChEBI" id="CHEBI:78571"/>
    </reaction>
    <physiologicalReaction direction="left-to-right" evidence="19">
        <dbReference type="Rhea" id="RHEA:41973"/>
    </physiologicalReaction>
</comment>
<dbReference type="InterPro" id="IPR001675">
    <property type="entry name" value="Glyco_trans_29"/>
</dbReference>
<keyword evidence="6" id="KW-0735">Signal-anchor</keyword>
<evidence type="ECO:0000256" key="8">
    <source>
        <dbReference type="ARBA" id="ARBA00022989"/>
    </source>
</evidence>
<evidence type="ECO:0000256" key="11">
    <source>
        <dbReference type="ARBA" id="ARBA00023136"/>
    </source>
</evidence>
<accession>A0A673AE31</accession>
<dbReference type="RefSeq" id="XP_029988728.1">
    <property type="nucleotide sequence ID" value="XM_030132868.1"/>
</dbReference>
<dbReference type="GeneID" id="115418401"/>
<gene>
    <name evidence="25" type="primary">LOC115418401</name>
</gene>
<evidence type="ECO:0000256" key="18">
    <source>
        <dbReference type="ARBA" id="ARBA00051833"/>
    </source>
</evidence>
<evidence type="ECO:0000256" key="9">
    <source>
        <dbReference type="ARBA" id="ARBA00023034"/>
    </source>
</evidence>
<evidence type="ECO:0000256" key="24">
    <source>
        <dbReference type="ARBA" id="ARBA00082849"/>
    </source>
</evidence>
<keyword evidence="5" id="KW-0812">Transmembrane</keyword>
<evidence type="ECO:0000256" key="5">
    <source>
        <dbReference type="ARBA" id="ARBA00022692"/>
    </source>
</evidence>
<evidence type="ECO:0000256" key="10">
    <source>
        <dbReference type="ARBA" id="ARBA00023098"/>
    </source>
</evidence>
<evidence type="ECO:0000256" key="4">
    <source>
        <dbReference type="ARBA" id="ARBA00022679"/>
    </source>
</evidence>
<reference evidence="25" key="2">
    <citation type="submission" date="2025-08" db="UniProtKB">
        <authorList>
            <consortium name="Ensembl"/>
        </authorList>
    </citation>
    <scope>IDENTIFICATION</scope>
</reference>
<keyword evidence="13" id="KW-0325">Glycoprotein</keyword>
<keyword evidence="26" id="KW-1185">Reference proteome</keyword>
<protein>
    <recommendedName>
        <fullName evidence="21">Alpha-N-acetylgalactosaminide alpha-2,6-sialyltransferase 6</fullName>
    </recommendedName>
    <alternativeName>
        <fullName evidence="22">GalNAc alpha-2,6-sialyltransferase VI</fullName>
    </alternativeName>
    <alternativeName>
        <fullName evidence="23">ST6GalNAc VI</fullName>
    </alternativeName>
    <alternativeName>
        <fullName evidence="24">Sialyltransferase 7F</fullName>
    </alternativeName>
</protein>
<comment type="catalytic activity">
    <reaction evidence="18">
        <text>a globoside MSGG + CMP-N-acetyl-beta-neuraminate = a globoside DSGG + CMP + H(+)</text>
        <dbReference type="Rhea" id="RHEA:56088"/>
        <dbReference type="ChEBI" id="CHEBI:15378"/>
        <dbReference type="ChEBI" id="CHEBI:57812"/>
        <dbReference type="ChEBI" id="CHEBI:60377"/>
        <dbReference type="ChEBI" id="CHEBI:140623"/>
        <dbReference type="ChEBI" id="CHEBI:140624"/>
    </reaction>
    <physiologicalReaction direction="left-to-right" evidence="18">
        <dbReference type="Rhea" id="RHEA:56089"/>
    </physiologicalReaction>
</comment>
<comment type="catalytic activity">
    <reaction evidence="16">
        <text>N-acetyl-alpha-neuraminosyl-(2-&gt;3)-beta-D-galactosyl-(1-&gt;3)-N-acetyl-beta-D-glucosaminyl-(1-&gt;3)-beta-D-galactosyl-(1-&gt;4)-beta-D-glucosyl-(1&lt;-&gt;1')-N-acyl-sphing-4-enine + CMP-N-acetyl-beta-neuraminate = N-acetyl-alpha-neuraminosyl-(2-&gt;3)-beta-D-galactosyl-(1-&gt;3)-[N-acetyl-alpha-neuraminosyl-(2-&gt;6)]-N-acetyl-beta-D-glucosaminyl-(1-&gt;3)-beta-D-galactosyl-(1-&gt;4)-beta-D-glucosyl-(1&lt;-&gt;1')-N-acyl-sphing-4-enine + CMP + H(+)</text>
        <dbReference type="Rhea" id="RHEA:47884"/>
        <dbReference type="ChEBI" id="CHEBI:15378"/>
        <dbReference type="ChEBI" id="CHEBI:57812"/>
        <dbReference type="ChEBI" id="CHEBI:60377"/>
        <dbReference type="ChEBI" id="CHEBI:88073"/>
        <dbReference type="ChEBI" id="CHEBI:88079"/>
    </reaction>
    <physiologicalReaction direction="left-to-right" evidence="16">
        <dbReference type="Rhea" id="RHEA:47885"/>
    </physiologicalReaction>
</comment>
<evidence type="ECO:0000256" key="14">
    <source>
        <dbReference type="ARBA" id="ARBA00043744"/>
    </source>
</evidence>
<keyword evidence="12" id="KW-1015">Disulfide bond</keyword>
<keyword evidence="4" id="KW-0808">Transferase</keyword>
<keyword evidence="9" id="KW-0333">Golgi apparatus</keyword>
<comment type="catalytic activity">
    <reaction evidence="17">
        <text>a ganglioside GT1b (d18:1(4E)) + CMP-N-acetyl-beta-neuraminate = a ganglioside GQ1balpha (d18:1(4E)) + CMP + H(+)</text>
        <dbReference type="Rhea" id="RHEA:41976"/>
        <dbReference type="ChEBI" id="CHEBI:15378"/>
        <dbReference type="ChEBI" id="CHEBI:57812"/>
        <dbReference type="ChEBI" id="CHEBI:60377"/>
        <dbReference type="ChEBI" id="CHEBI:78452"/>
        <dbReference type="ChEBI" id="CHEBI:78572"/>
    </reaction>
    <physiologicalReaction direction="left-to-right" evidence="17">
        <dbReference type="Rhea" id="RHEA:41977"/>
    </physiologicalReaction>
</comment>
<dbReference type="GO" id="GO:0009988">
    <property type="term" value="P:cell-cell recognition"/>
    <property type="evidence" value="ECO:0007669"/>
    <property type="project" value="UniProtKB-ARBA"/>
</dbReference>
<dbReference type="Ensembl" id="ENSSORT00005028283.1">
    <property type="protein sequence ID" value="ENSSORP00005027494.1"/>
    <property type="gene ID" value="ENSSORG00005013137.1"/>
</dbReference>
<organism evidence="25 26">
    <name type="scientific">Sphaeramia orbicularis</name>
    <name type="common">orbiculate cardinalfish</name>
    <dbReference type="NCBI Taxonomy" id="375764"/>
    <lineage>
        <taxon>Eukaryota</taxon>
        <taxon>Metazoa</taxon>
        <taxon>Chordata</taxon>
        <taxon>Craniata</taxon>
        <taxon>Vertebrata</taxon>
        <taxon>Euteleostomi</taxon>
        <taxon>Actinopterygii</taxon>
        <taxon>Neopterygii</taxon>
        <taxon>Teleostei</taxon>
        <taxon>Neoteleostei</taxon>
        <taxon>Acanthomorphata</taxon>
        <taxon>Gobiaria</taxon>
        <taxon>Kurtiformes</taxon>
        <taxon>Apogonoidei</taxon>
        <taxon>Apogonidae</taxon>
        <taxon>Apogoninae</taxon>
        <taxon>Sphaeramia</taxon>
    </lineage>
</organism>
<reference evidence="25" key="3">
    <citation type="submission" date="2025-09" db="UniProtKB">
        <authorList>
            <consortium name="Ensembl"/>
        </authorList>
    </citation>
    <scope>IDENTIFICATION</scope>
</reference>
<comment type="catalytic activity">
    <reaction evidence="14">
        <text>a ganglioside GM1b (d18:1(4E)) + CMP-N-acetyl-beta-neuraminate = a ganglioside GD1alpha (d18:1(4E)) + CMP + H(+)</text>
        <dbReference type="Rhea" id="RHEA:41968"/>
        <dbReference type="ChEBI" id="CHEBI:15378"/>
        <dbReference type="ChEBI" id="CHEBI:57812"/>
        <dbReference type="ChEBI" id="CHEBI:60377"/>
        <dbReference type="ChEBI" id="CHEBI:78568"/>
        <dbReference type="ChEBI" id="CHEBI:78569"/>
    </reaction>
    <physiologicalReaction direction="left-to-right" evidence="14">
        <dbReference type="Rhea" id="RHEA:41969"/>
    </physiologicalReaction>
</comment>
<proteinExistence type="inferred from homology"/>
<keyword evidence="3" id="KW-0328">Glycosyltransferase</keyword>
<evidence type="ECO:0000256" key="6">
    <source>
        <dbReference type="ARBA" id="ARBA00022968"/>
    </source>
</evidence>
<evidence type="ECO:0000256" key="16">
    <source>
        <dbReference type="ARBA" id="ARBA00051061"/>
    </source>
</evidence>
<evidence type="ECO:0000256" key="19">
    <source>
        <dbReference type="ARBA" id="ARBA00051886"/>
    </source>
</evidence>
<comment type="catalytic activity">
    <reaction evidence="15">
        <text>3-O-[alpha-Neu5Ac-(2-&gt;3)-beta-D-Gal-(1-&gt;3)-alpha-D-GalNAc]-L-Thr-[protein] + CMP-N-acetyl-beta-neuraminate = a 3-O-{alpha-Neu5Ac-(2-&gt;3)-beta-D-Gal-(1-&gt;3)-[alpha-Neu5Ac-(2-&gt;6)]-alpha-D-GalNAc}-L-threonyl-[protein] + CMP + H(+)</text>
        <dbReference type="Rhea" id="RHEA:65284"/>
        <dbReference type="Rhea" id="RHEA-COMP:16762"/>
        <dbReference type="Rhea" id="RHEA-COMP:16763"/>
        <dbReference type="ChEBI" id="CHEBI:15378"/>
        <dbReference type="ChEBI" id="CHEBI:57812"/>
        <dbReference type="ChEBI" id="CHEBI:60377"/>
        <dbReference type="ChEBI" id="CHEBI:156396"/>
        <dbReference type="ChEBI" id="CHEBI:156398"/>
    </reaction>
    <physiologicalReaction direction="left-to-right" evidence="15">
        <dbReference type="Rhea" id="RHEA:65285"/>
    </physiologicalReaction>
</comment>
<evidence type="ECO:0000256" key="20">
    <source>
        <dbReference type="ARBA" id="ARBA00053014"/>
    </source>
</evidence>
<comment type="subcellular location">
    <subcellularLocation>
        <location evidence="1">Golgi apparatus membrane</location>
        <topology evidence="1">Single-pass type II membrane protein</topology>
    </subcellularLocation>
</comment>
<dbReference type="Pfam" id="PF00777">
    <property type="entry name" value="Glyco_transf_29"/>
    <property type="match status" value="1"/>
</dbReference>
<keyword evidence="11" id="KW-0472">Membrane</keyword>
<dbReference type="PANTHER" id="PTHR45906:SF5">
    <property type="entry name" value="ALPHA-N-ACETYLGALACTOSAMINIDE ALPHA-2,6-SIALYLTRANSFERASE 5"/>
    <property type="match status" value="1"/>
</dbReference>
<evidence type="ECO:0000256" key="23">
    <source>
        <dbReference type="ARBA" id="ARBA00080825"/>
    </source>
</evidence>
<comment type="catalytic activity">
    <reaction evidence="20">
        <text>3-O-[alpha-Neu5Ac-(2-&gt;3)-beta-D-Gal-(1-&gt;3)-alpha-D-GalNAc]-L-Ser-[protein] + CMP-N-acetyl-beta-neuraminate = a 3-O-{alpha-Neu5Ac-(2-&gt;3)-beta-D-Gal-(1-&gt;3)-[alpha-Neu5Ac-(2-&gt;6)]-alpha-D-GalNAc}-L-seryl-[protein] + CMP + H(+)</text>
        <dbReference type="Rhea" id="RHEA:65280"/>
        <dbReference type="Rhea" id="RHEA-COMP:16760"/>
        <dbReference type="Rhea" id="RHEA-COMP:16761"/>
        <dbReference type="ChEBI" id="CHEBI:15378"/>
        <dbReference type="ChEBI" id="CHEBI:57812"/>
        <dbReference type="ChEBI" id="CHEBI:60377"/>
        <dbReference type="ChEBI" id="CHEBI:156395"/>
        <dbReference type="ChEBI" id="CHEBI:156397"/>
    </reaction>
    <physiologicalReaction direction="left-to-right" evidence="20">
        <dbReference type="Rhea" id="RHEA:65281"/>
    </physiologicalReaction>
</comment>
<evidence type="ECO:0000256" key="1">
    <source>
        <dbReference type="ARBA" id="ARBA00004323"/>
    </source>
</evidence>
<dbReference type="Gene3D" id="3.90.1480.20">
    <property type="entry name" value="Glycosyl transferase family 29"/>
    <property type="match status" value="1"/>
</dbReference>
<dbReference type="GO" id="GO:0001665">
    <property type="term" value="F:alpha-N-acetylgalactosaminide alpha-2,6-sialyltransferase activity"/>
    <property type="evidence" value="ECO:0007669"/>
    <property type="project" value="TreeGrafter"/>
</dbReference>
<evidence type="ECO:0000256" key="13">
    <source>
        <dbReference type="ARBA" id="ARBA00023180"/>
    </source>
</evidence>
<evidence type="ECO:0000256" key="3">
    <source>
        <dbReference type="ARBA" id="ARBA00022676"/>
    </source>
</evidence>
<keyword evidence="10" id="KW-0443">Lipid metabolism</keyword>
<evidence type="ECO:0000313" key="26">
    <source>
        <dbReference type="Proteomes" id="UP000472271"/>
    </source>
</evidence>
<dbReference type="AlphaFoldDB" id="A0A673AE31"/>
<evidence type="ECO:0000256" key="17">
    <source>
        <dbReference type="ARBA" id="ARBA00051590"/>
    </source>
</evidence>
<evidence type="ECO:0000313" key="25">
    <source>
        <dbReference type="Ensembl" id="ENSSORP00005027494.1"/>
    </source>
</evidence>
<dbReference type="Proteomes" id="UP000472271">
    <property type="component" value="Chromosome 4"/>
</dbReference>
<reference evidence="25" key="1">
    <citation type="submission" date="2019-06" db="EMBL/GenBank/DDBJ databases">
        <authorList>
            <consortium name="Wellcome Sanger Institute Data Sharing"/>
        </authorList>
    </citation>
    <scope>NUCLEOTIDE SEQUENCE [LARGE SCALE GENOMIC DNA]</scope>
</reference>
<dbReference type="InParanoid" id="A0A673AE31"/>
<dbReference type="GO" id="GO:0000139">
    <property type="term" value="C:Golgi membrane"/>
    <property type="evidence" value="ECO:0007669"/>
    <property type="project" value="UniProtKB-SubCell"/>
</dbReference>
<comment type="similarity">
    <text evidence="2">Belongs to the glycosyltransferase 29 family.</text>
</comment>
<evidence type="ECO:0000256" key="12">
    <source>
        <dbReference type="ARBA" id="ARBA00023157"/>
    </source>
</evidence>
<name>A0A673AE31_9TELE</name>
<dbReference type="FunFam" id="3.90.1480.20:FF:000009">
    <property type="entry name" value="alpha-N-acetylgalactosaminide alpha-2,6-sialyltransferase 6 isoform X2"/>
    <property type="match status" value="1"/>
</dbReference>
<keyword evidence="8" id="KW-1133">Transmembrane helix</keyword>
<evidence type="ECO:0000256" key="2">
    <source>
        <dbReference type="ARBA" id="ARBA00006003"/>
    </source>
</evidence>
<sequence>MKMKIRAYQWVASITAVAVVTTLLVYRGSFGYRSYMPSPSSSSSSAQHSVGPVPTVKKQKIHAPLVGYTGLLDQKPLKMHCRTCALVTSSGQLIGGKRGEEIDQSECVIRTNNAPVVGYQQDVGNRTTLRIVAHSSLYRVLFRRQEMVISSQNTVFIFWGPNSSMRRDGKGHVYNKLRLLKDQLPKLKVYTVTPINMLKFDELFKNETGIDRRGSNSWLSTGWFSMVIAMEVCDQINVFGMVPPDFCRSSSRRSMPYHYYEPSGTNDCSLFLAHERSRRGRHRFIIEKRVFAKWAQTHDIRFYQPEWDPKAVVRMNSSSSSIPAGP</sequence>
<keyword evidence="7" id="KW-0730">Sialic acid</keyword>